<gene>
    <name evidence="2" type="ORF">SAMN05660862_0731</name>
</gene>
<reference evidence="2 3" key="1">
    <citation type="submission" date="2017-04" db="EMBL/GenBank/DDBJ databases">
        <authorList>
            <person name="Afonso C.L."/>
            <person name="Miller P.J."/>
            <person name="Scott M.A."/>
            <person name="Spackman E."/>
            <person name="Goraichik I."/>
            <person name="Dimitrov K.M."/>
            <person name="Suarez D.L."/>
            <person name="Swayne D.E."/>
        </authorList>
    </citation>
    <scope>NUCLEOTIDE SEQUENCE [LARGE SCALE GENOMIC DNA]</scope>
    <source>
        <strain evidence="2 3">DSM 22418</strain>
    </source>
</reference>
<dbReference type="STRING" id="561061.SAMN05660862_0731"/>
<sequence>MEINLVTKEDLIVFKAEMLVAIREALTKASEDGLSKKQWFRSADVRRMLGISPGTLQTLRINGKLPYRKIGGSMFYHASDIEKMLKEGQQYG</sequence>
<dbReference type="PANTHER" id="PTHR34585">
    <property type="match status" value="1"/>
</dbReference>
<dbReference type="RefSeq" id="WP_085471587.1">
    <property type="nucleotide sequence ID" value="NZ_FXAU01000001.1"/>
</dbReference>
<dbReference type="Proteomes" id="UP000192980">
    <property type="component" value="Unassembled WGS sequence"/>
</dbReference>
<dbReference type="Pfam" id="PF12728">
    <property type="entry name" value="HTH_17"/>
    <property type="match status" value="1"/>
</dbReference>
<organism evidence="2 3">
    <name type="scientific">Sphingobacterium psychroaquaticum</name>
    <dbReference type="NCBI Taxonomy" id="561061"/>
    <lineage>
        <taxon>Bacteria</taxon>
        <taxon>Pseudomonadati</taxon>
        <taxon>Bacteroidota</taxon>
        <taxon>Sphingobacteriia</taxon>
        <taxon>Sphingobacteriales</taxon>
        <taxon>Sphingobacteriaceae</taxon>
        <taxon>Sphingobacterium</taxon>
    </lineage>
</organism>
<evidence type="ECO:0000313" key="2">
    <source>
        <dbReference type="EMBL" id="SMG12909.1"/>
    </source>
</evidence>
<dbReference type="PANTHER" id="PTHR34585:SF22">
    <property type="entry name" value="HELIX-TURN-HELIX DOMAIN-CONTAINING PROTEIN"/>
    <property type="match status" value="1"/>
</dbReference>
<protein>
    <submittedName>
        <fullName evidence="2">Helix-turn-helix domain-containing protein</fullName>
    </submittedName>
</protein>
<dbReference type="InterPro" id="IPR041657">
    <property type="entry name" value="HTH_17"/>
</dbReference>
<dbReference type="SUPFAM" id="SSF46955">
    <property type="entry name" value="Putative DNA-binding domain"/>
    <property type="match status" value="1"/>
</dbReference>
<dbReference type="InterPro" id="IPR009061">
    <property type="entry name" value="DNA-bd_dom_put_sf"/>
</dbReference>
<proteinExistence type="predicted"/>
<name>A0A1X7IE32_9SPHI</name>
<feature type="domain" description="Helix-turn-helix" evidence="1">
    <location>
        <begin position="39"/>
        <end position="87"/>
    </location>
</feature>
<evidence type="ECO:0000313" key="3">
    <source>
        <dbReference type="Proteomes" id="UP000192980"/>
    </source>
</evidence>
<keyword evidence="3" id="KW-1185">Reference proteome</keyword>
<dbReference type="OrthoDB" id="1524679at2"/>
<dbReference type="EMBL" id="FXAU01000001">
    <property type="protein sequence ID" value="SMG12909.1"/>
    <property type="molecule type" value="Genomic_DNA"/>
</dbReference>
<evidence type="ECO:0000259" key="1">
    <source>
        <dbReference type="Pfam" id="PF12728"/>
    </source>
</evidence>
<dbReference type="AlphaFoldDB" id="A0A1X7IE32"/>
<accession>A0A1X7IE32</accession>